<organism evidence="2 3">
    <name type="scientific">Colocasia esculenta</name>
    <name type="common">Wild taro</name>
    <name type="synonym">Arum esculentum</name>
    <dbReference type="NCBI Taxonomy" id="4460"/>
    <lineage>
        <taxon>Eukaryota</taxon>
        <taxon>Viridiplantae</taxon>
        <taxon>Streptophyta</taxon>
        <taxon>Embryophyta</taxon>
        <taxon>Tracheophyta</taxon>
        <taxon>Spermatophyta</taxon>
        <taxon>Magnoliopsida</taxon>
        <taxon>Liliopsida</taxon>
        <taxon>Araceae</taxon>
        <taxon>Aroideae</taxon>
        <taxon>Colocasieae</taxon>
        <taxon>Colocasia</taxon>
    </lineage>
</organism>
<accession>A0A843TQZ0</accession>
<dbReference type="OrthoDB" id="675927at2759"/>
<gene>
    <name evidence="2" type="ORF">Taro_003162</name>
</gene>
<reference evidence="2" key="1">
    <citation type="submission" date="2017-07" db="EMBL/GenBank/DDBJ databases">
        <title>Taro Niue Genome Assembly and Annotation.</title>
        <authorList>
            <person name="Atibalentja N."/>
            <person name="Keating K."/>
            <person name="Fields C.J."/>
        </authorList>
    </citation>
    <scope>NUCLEOTIDE SEQUENCE</scope>
    <source>
        <strain evidence="2">Niue_2</strain>
        <tissue evidence="2">Leaf</tissue>
    </source>
</reference>
<dbReference type="AlphaFoldDB" id="A0A843TQZ0"/>
<feature type="region of interest" description="Disordered" evidence="1">
    <location>
        <begin position="43"/>
        <end position="69"/>
    </location>
</feature>
<protein>
    <submittedName>
        <fullName evidence="2">Uncharacterized protein</fullName>
    </submittedName>
</protein>
<dbReference type="EMBL" id="NMUH01000080">
    <property type="protein sequence ID" value="MQL70839.1"/>
    <property type="molecule type" value="Genomic_DNA"/>
</dbReference>
<proteinExistence type="predicted"/>
<comment type="caution">
    <text evidence="2">The sequence shown here is derived from an EMBL/GenBank/DDBJ whole genome shotgun (WGS) entry which is preliminary data.</text>
</comment>
<name>A0A843TQZ0_COLES</name>
<keyword evidence="3" id="KW-1185">Reference proteome</keyword>
<dbReference type="Proteomes" id="UP000652761">
    <property type="component" value="Unassembled WGS sequence"/>
</dbReference>
<feature type="compositionally biased region" description="Basic and acidic residues" evidence="1">
    <location>
        <begin position="43"/>
        <end position="52"/>
    </location>
</feature>
<evidence type="ECO:0000313" key="2">
    <source>
        <dbReference type="EMBL" id="MQL70839.1"/>
    </source>
</evidence>
<evidence type="ECO:0000313" key="3">
    <source>
        <dbReference type="Proteomes" id="UP000652761"/>
    </source>
</evidence>
<evidence type="ECO:0000256" key="1">
    <source>
        <dbReference type="SAM" id="MobiDB-lite"/>
    </source>
</evidence>
<sequence length="177" mass="20163">MCKYNLREEILERIVGIDIKTFSRLSNVASDIEAFLAKYSSTDEAKQEKRQPGDLATANGVASSPPTKLSKPRKQILLQEKLRKPYSFPSNKTRVLFELALEQNKFVLPSLKRPEDSKRRGDLLFCFYHQMVGHAIEDCYVFKGVAQSLIDKGEMQLGEYKVDPPCPHEATARQEAR</sequence>